<reference evidence="3 4" key="1">
    <citation type="submission" date="2020-10" db="EMBL/GenBank/DDBJ databases">
        <title>Genome sequencing of Massilia sp. LPB0304.</title>
        <authorList>
            <person name="Kim J."/>
        </authorList>
    </citation>
    <scope>NUCLEOTIDE SEQUENCE [LARGE SCALE GENOMIC DNA]</scope>
    <source>
        <strain evidence="3 4">LPB0304</strain>
    </source>
</reference>
<dbReference type="AlphaFoldDB" id="A0A7L9U8K8"/>
<proteinExistence type="predicted"/>
<evidence type="ECO:0000256" key="1">
    <source>
        <dbReference type="SAM" id="Phobius"/>
    </source>
</evidence>
<dbReference type="Pfam" id="PF09834">
    <property type="entry name" value="DUF2061"/>
    <property type="match status" value="2"/>
</dbReference>
<dbReference type="EMBL" id="CP062941">
    <property type="protein sequence ID" value="QOL50592.1"/>
    <property type="molecule type" value="Genomic_DNA"/>
</dbReference>
<dbReference type="Proteomes" id="UP000593875">
    <property type="component" value="Chromosome"/>
</dbReference>
<keyword evidence="4" id="KW-1185">Reference proteome</keyword>
<keyword evidence="1" id="KW-0472">Membrane</keyword>
<dbReference type="InterPro" id="IPR018638">
    <property type="entry name" value="DUF2061_membrane"/>
</dbReference>
<evidence type="ECO:0000259" key="2">
    <source>
        <dbReference type="Pfam" id="PF09834"/>
    </source>
</evidence>
<name>A0A7L9U8K8_9BURK</name>
<dbReference type="KEGG" id="mlir:LPB04_04595"/>
<evidence type="ECO:0000313" key="4">
    <source>
        <dbReference type="Proteomes" id="UP000593875"/>
    </source>
</evidence>
<keyword evidence="1" id="KW-0812">Transmembrane</keyword>
<dbReference type="RefSeq" id="WP_193687580.1">
    <property type="nucleotide sequence ID" value="NZ_CP062941.1"/>
</dbReference>
<protein>
    <submittedName>
        <fullName evidence="3">DUF2061 domain-containing protein</fullName>
    </submittedName>
</protein>
<evidence type="ECO:0000313" key="3">
    <source>
        <dbReference type="EMBL" id="QOL50592.1"/>
    </source>
</evidence>
<feature type="domain" description="DUF2061" evidence="2">
    <location>
        <begin position="76"/>
        <end position="123"/>
    </location>
</feature>
<organism evidence="3 4">
    <name type="scientific">Massilia litorea</name>
    <dbReference type="NCBI Taxonomy" id="2769491"/>
    <lineage>
        <taxon>Bacteria</taxon>
        <taxon>Pseudomonadati</taxon>
        <taxon>Pseudomonadota</taxon>
        <taxon>Betaproteobacteria</taxon>
        <taxon>Burkholderiales</taxon>
        <taxon>Oxalobacteraceae</taxon>
        <taxon>Telluria group</taxon>
        <taxon>Massilia</taxon>
    </lineage>
</organism>
<feature type="domain" description="DUF2061" evidence="2">
    <location>
        <begin position="5"/>
        <end position="55"/>
    </location>
</feature>
<gene>
    <name evidence="3" type="ORF">LPB04_04595</name>
</gene>
<sequence length="138" mass="14638">MITAAKRLSQVATHMGIAYALAYAVTGSAVFSGLALLAEPVINVLLLPVHEAAWARWRRSGAAGMPSQLGLAAEKLSQTALHAGVAFGTMYVVTGSAAMGGVAMLLEPVCNVLVLPLHDRLWDRLERSENRRLVMSNA</sequence>
<feature type="transmembrane region" description="Helical" evidence="1">
    <location>
        <begin position="16"/>
        <end position="38"/>
    </location>
</feature>
<keyword evidence="1" id="KW-1133">Transmembrane helix</keyword>
<accession>A0A7L9U8K8</accession>